<name>A0ABR4H1X3_9EURO</name>
<comment type="caution">
    <text evidence="1">The sequence shown here is derived from an EMBL/GenBank/DDBJ whole genome shotgun (WGS) entry which is preliminary data.</text>
</comment>
<evidence type="ECO:0000313" key="2">
    <source>
        <dbReference type="Proteomes" id="UP001610334"/>
    </source>
</evidence>
<accession>A0ABR4H1X3</accession>
<sequence>MMLLVPGTTTGWLPVSRVLGARAGTTAAPDSPVQREFRARTGVAPNTPGPDVDLLNLGRAADQGKLKINRLIAIIMPRDYVVAAEWSCTAESR</sequence>
<reference evidence="1 2" key="1">
    <citation type="submission" date="2024-07" db="EMBL/GenBank/DDBJ databases">
        <title>Section-level genome sequencing and comparative genomics of Aspergillus sections Usti and Cavernicolus.</title>
        <authorList>
            <consortium name="Lawrence Berkeley National Laboratory"/>
            <person name="Nybo J.L."/>
            <person name="Vesth T.C."/>
            <person name="Theobald S."/>
            <person name="Frisvad J.C."/>
            <person name="Larsen T.O."/>
            <person name="Kjaerboelling I."/>
            <person name="Rothschild-Mancinelli K."/>
            <person name="Lyhne E.K."/>
            <person name="Kogle M.E."/>
            <person name="Barry K."/>
            <person name="Clum A."/>
            <person name="Na H."/>
            <person name="Ledsgaard L."/>
            <person name="Lin J."/>
            <person name="Lipzen A."/>
            <person name="Kuo A."/>
            <person name="Riley R."/>
            <person name="Mondo S."/>
            <person name="Labutti K."/>
            <person name="Haridas S."/>
            <person name="Pangalinan J."/>
            <person name="Salamov A.A."/>
            <person name="Simmons B.A."/>
            <person name="Magnuson J.K."/>
            <person name="Chen J."/>
            <person name="Drula E."/>
            <person name="Henrissat B."/>
            <person name="Wiebenga A."/>
            <person name="Lubbers R.J."/>
            <person name="Gomes A.C."/>
            <person name="Makela M.R."/>
            <person name="Stajich J."/>
            <person name="Grigoriev I.V."/>
            <person name="Mortensen U.H."/>
            <person name="De Vries R.P."/>
            <person name="Baker S.E."/>
            <person name="Andersen M.R."/>
        </authorList>
    </citation>
    <scope>NUCLEOTIDE SEQUENCE [LARGE SCALE GENOMIC DNA]</scope>
    <source>
        <strain evidence="1 2">CBS 588.65</strain>
    </source>
</reference>
<organism evidence="1 2">
    <name type="scientific">Aspergillus granulosus</name>
    <dbReference type="NCBI Taxonomy" id="176169"/>
    <lineage>
        <taxon>Eukaryota</taxon>
        <taxon>Fungi</taxon>
        <taxon>Dikarya</taxon>
        <taxon>Ascomycota</taxon>
        <taxon>Pezizomycotina</taxon>
        <taxon>Eurotiomycetes</taxon>
        <taxon>Eurotiomycetidae</taxon>
        <taxon>Eurotiales</taxon>
        <taxon>Aspergillaceae</taxon>
        <taxon>Aspergillus</taxon>
        <taxon>Aspergillus subgen. Nidulantes</taxon>
    </lineage>
</organism>
<dbReference type="EMBL" id="JBFXLT010000088">
    <property type="protein sequence ID" value="KAL2809449.1"/>
    <property type="molecule type" value="Genomic_DNA"/>
</dbReference>
<evidence type="ECO:0000313" key="1">
    <source>
        <dbReference type="EMBL" id="KAL2809449.1"/>
    </source>
</evidence>
<gene>
    <name evidence="1" type="ORF">BJX63DRAFT_354496</name>
</gene>
<protein>
    <submittedName>
        <fullName evidence="1">Uncharacterized protein</fullName>
    </submittedName>
</protein>
<dbReference type="Proteomes" id="UP001610334">
    <property type="component" value="Unassembled WGS sequence"/>
</dbReference>
<keyword evidence="2" id="KW-1185">Reference proteome</keyword>
<proteinExistence type="predicted"/>